<dbReference type="AlphaFoldDB" id="E4T382"/>
<evidence type="ECO:0000256" key="9">
    <source>
        <dbReference type="SAM" id="Phobius"/>
    </source>
</evidence>
<feature type="transmembrane region" description="Helical" evidence="9">
    <location>
        <begin position="145"/>
        <end position="163"/>
    </location>
</feature>
<feature type="binding site" evidence="7">
    <location>
        <position position="450"/>
    </location>
    <ligand>
        <name>substrate</name>
    </ligand>
</feature>
<keyword evidence="12" id="KW-1185">Reference proteome</keyword>
<evidence type="ECO:0000313" key="12">
    <source>
        <dbReference type="Proteomes" id="UP000008718"/>
    </source>
</evidence>
<dbReference type="GO" id="GO:0046872">
    <property type="term" value="F:metal ion binding"/>
    <property type="evidence" value="ECO:0007669"/>
    <property type="project" value="UniProtKB-KW"/>
</dbReference>
<dbReference type="GO" id="GO:0005886">
    <property type="term" value="C:plasma membrane"/>
    <property type="evidence" value="ECO:0007669"/>
    <property type="project" value="UniProtKB-SubCell"/>
</dbReference>
<keyword evidence="7" id="KW-0464">Manganese</keyword>
<evidence type="ECO:0000256" key="2">
    <source>
        <dbReference type="ARBA" id="ARBA00022475"/>
    </source>
</evidence>
<reference evidence="11 12" key="2">
    <citation type="journal article" date="2011" name="Stand. Genomic Sci.">
        <title>Complete genome sequence of Paludibacter propionicigenes type strain (WB4).</title>
        <authorList>
            <person name="Gronow S."/>
            <person name="Munk C."/>
            <person name="Lapidus A."/>
            <person name="Nolan M."/>
            <person name="Lucas S."/>
            <person name="Hammon N."/>
            <person name="Deshpande S."/>
            <person name="Cheng J.F."/>
            <person name="Tapia R."/>
            <person name="Han C."/>
            <person name="Goodwin L."/>
            <person name="Pitluck S."/>
            <person name="Liolios K."/>
            <person name="Ivanova N."/>
            <person name="Mavromatis K."/>
            <person name="Mikhailova N."/>
            <person name="Pati A."/>
            <person name="Chen A."/>
            <person name="Palaniappan K."/>
            <person name="Land M."/>
            <person name="Hauser L."/>
            <person name="Chang Y.J."/>
            <person name="Jeffries C.D."/>
            <person name="Brambilla E."/>
            <person name="Rohde M."/>
            <person name="Goker M."/>
            <person name="Detter J.C."/>
            <person name="Woyke T."/>
            <person name="Bristow J."/>
            <person name="Eisen J.A."/>
            <person name="Markowitz V."/>
            <person name="Hugenholtz P."/>
            <person name="Kyrpides N.C."/>
            <person name="Klenk H.P."/>
        </authorList>
    </citation>
    <scope>NUCLEOTIDE SEQUENCE [LARGE SCALE GENOMIC DNA]</scope>
    <source>
        <strain evidence="12">DSM 17365 / JCM 13257 / WB4</strain>
    </source>
</reference>
<evidence type="ECO:0000256" key="6">
    <source>
        <dbReference type="PIRSR" id="PIRSR005091-1"/>
    </source>
</evidence>
<dbReference type="Gene3D" id="3.40.720.10">
    <property type="entry name" value="Alkaline Phosphatase, subunit A"/>
    <property type="match status" value="1"/>
</dbReference>
<proteinExistence type="predicted"/>
<evidence type="ECO:0000256" key="1">
    <source>
        <dbReference type="ARBA" id="ARBA00004651"/>
    </source>
</evidence>
<feature type="binding site" evidence="8">
    <location>
        <position position="501"/>
    </location>
    <ligand>
        <name>Mn(2+)</name>
        <dbReference type="ChEBI" id="CHEBI:29035"/>
    </ligand>
</feature>
<accession>E4T382</accession>
<feature type="binding site" evidence="8">
    <location>
        <position position="333"/>
    </location>
    <ligand>
        <name>Mn(2+)</name>
        <dbReference type="ChEBI" id="CHEBI:29035"/>
    </ligand>
</feature>
<dbReference type="Pfam" id="PF00884">
    <property type="entry name" value="Sulfatase"/>
    <property type="match status" value="1"/>
</dbReference>
<keyword evidence="3 9" id="KW-0812">Transmembrane</keyword>
<comment type="subcellular location">
    <subcellularLocation>
        <location evidence="1">Cell membrane</location>
        <topology evidence="1">Multi-pass membrane protein</topology>
    </subcellularLocation>
</comment>
<dbReference type="CDD" id="cd16015">
    <property type="entry name" value="LTA_synthase"/>
    <property type="match status" value="1"/>
</dbReference>
<feature type="transmembrane region" description="Helical" evidence="9">
    <location>
        <begin position="183"/>
        <end position="200"/>
    </location>
</feature>
<dbReference type="RefSeq" id="WP_013444545.1">
    <property type="nucleotide sequence ID" value="NC_014734.1"/>
</dbReference>
<evidence type="ECO:0000259" key="10">
    <source>
        <dbReference type="Pfam" id="PF00884"/>
    </source>
</evidence>
<dbReference type="InterPro" id="IPR017850">
    <property type="entry name" value="Alkaline_phosphatase_core_sf"/>
</dbReference>
<dbReference type="EMBL" id="CP002345">
    <property type="protein sequence ID" value="ADQ79176.1"/>
    <property type="molecule type" value="Genomic_DNA"/>
</dbReference>
<dbReference type="eggNOG" id="COG1368">
    <property type="taxonomic scope" value="Bacteria"/>
</dbReference>
<evidence type="ECO:0000256" key="4">
    <source>
        <dbReference type="ARBA" id="ARBA00022989"/>
    </source>
</evidence>
<protein>
    <submittedName>
        <fullName evidence="11">Sulfatase</fullName>
    </submittedName>
</protein>
<feature type="domain" description="Sulfatase N-terminal" evidence="10">
    <location>
        <begin position="286"/>
        <end position="552"/>
    </location>
</feature>
<dbReference type="SUPFAM" id="SSF53649">
    <property type="entry name" value="Alkaline phosphatase-like"/>
    <property type="match status" value="1"/>
</dbReference>
<evidence type="ECO:0000256" key="5">
    <source>
        <dbReference type="ARBA" id="ARBA00023136"/>
    </source>
</evidence>
<evidence type="ECO:0000256" key="3">
    <source>
        <dbReference type="ARBA" id="ARBA00022692"/>
    </source>
</evidence>
<evidence type="ECO:0000256" key="7">
    <source>
        <dbReference type="PIRSR" id="PIRSR005091-2"/>
    </source>
</evidence>
<evidence type="ECO:0000313" key="11">
    <source>
        <dbReference type="EMBL" id="ADQ79176.1"/>
    </source>
</evidence>
<dbReference type="PANTHER" id="PTHR47371:SF3">
    <property type="entry name" value="PHOSPHOGLYCEROL TRANSFERASE I"/>
    <property type="match status" value="1"/>
</dbReference>
<keyword evidence="2" id="KW-1003">Cell membrane</keyword>
<dbReference type="PANTHER" id="PTHR47371">
    <property type="entry name" value="LIPOTEICHOIC ACID SYNTHASE"/>
    <property type="match status" value="1"/>
</dbReference>
<dbReference type="InterPro" id="IPR012160">
    <property type="entry name" value="LtaS-like"/>
</dbReference>
<dbReference type="KEGG" id="ppn:Palpr_1027"/>
<dbReference type="Proteomes" id="UP000008718">
    <property type="component" value="Chromosome"/>
</dbReference>
<feature type="transmembrane region" description="Helical" evidence="9">
    <location>
        <begin position="14"/>
        <end position="35"/>
    </location>
</feature>
<dbReference type="InterPro" id="IPR000917">
    <property type="entry name" value="Sulfatase_N"/>
</dbReference>
<keyword evidence="7" id="KW-0479">Metal-binding</keyword>
<dbReference type="Gene3D" id="3.30.1120.80">
    <property type="match status" value="1"/>
</dbReference>
<keyword evidence="5 9" id="KW-0472">Membrane</keyword>
<dbReference type="HOGENOM" id="CLU_014653_3_1_10"/>
<gene>
    <name evidence="11" type="ordered locus">Palpr_1027</name>
</gene>
<feature type="binding site" evidence="8">
    <location>
        <position position="502"/>
    </location>
    <ligand>
        <name>Mn(2+)</name>
        <dbReference type="ChEBI" id="CHEBI:29035"/>
    </ligand>
</feature>
<dbReference type="OrthoDB" id="9777768at2"/>
<dbReference type="STRING" id="694427.Palpr_1027"/>
<dbReference type="PIRSF" id="PIRSF005091">
    <property type="entry name" value="Mmb_sulf_HI1246"/>
    <property type="match status" value="1"/>
</dbReference>
<sequence>MKFKQRIPRAIRQLFQLYLIVLLIFSLFRIILFLTQTERIDTSVDKADILMAFLMGIRFDLVISGYILILPFFILTVLSFFNRTFPVVYKILFYYVYVLFSIAFLVCAIDIPYFKQFFSRFTITGFEWLGSPKFVFKMVIEEPRYWLIMIPFLCFIFIFYRAFKRIISNSRETSPLPLIPKTALYLLCLGLIFVGIRGRVEKKSPIRIGTAYFCNNPFLNQLGLNPNFTLIRSYLDSKEERNKTVQLMNDAEALVNVQKYLNIGKPDKNFPLLRQRNKYIKPNNYNVVLIIMESMSAAKMERGGNTNHLTPFLDSISHKGYYFSNTYTAGIHTFNGIFSSLFAMPALFRQHPMKESGILKYHGLFSTLKEKGYSTAYFTTHDGQFDNVEGFLKANDCETVISQINYPASEVKTTLGVPDKYMFEYSIPVLNKLSEKNKPFVAAFMTASDHGPYYVPDYFKPRSSELKMQVTEYADYSLQQMIKMASKQKWFKNTVFVFVADHGAPMDNTYDIALDYNHAPLLFYAPYIIKEPKTLDCMAGQIDIFPTIMGLLKQPYANNTLGIDLFSESRPYIFFNADDKYGVIDRDWLLIAKNDGSKKLYKYRNNDTRNYAPEEKNRLEEMNKYAASNLQTFQYLILNKKQ</sequence>
<feature type="transmembrane region" description="Helical" evidence="9">
    <location>
        <begin position="55"/>
        <end position="80"/>
    </location>
</feature>
<feature type="active site" evidence="6">
    <location>
        <position position="333"/>
    </location>
</feature>
<feature type="binding site" evidence="8">
    <location>
        <position position="293"/>
    </location>
    <ligand>
        <name>Mn(2+)</name>
        <dbReference type="ChEBI" id="CHEBI:29035"/>
    </ligand>
</feature>
<dbReference type="InterPro" id="IPR050448">
    <property type="entry name" value="OpgB/LTA_synthase_biosynth"/>
</dbReference>
<keyword evidence="4 9" id="KW-1133">Transmembrane helix</keyword>
<name>E4T382_PALPW</name>
<organism evidence="11 12">
    <name type="scientific">Paludibacter propionicigenes (strain DSM 17365 / JCM 13257 / WB4)</name>
    <dbReference type="NCBI Taxonomy" id="694427"/>
    <lineage>
        <taxon>Bacteria</taxon>
        <taxon>Pseudomonadati</taxon>
        <taxon>Bacteroidota</taxon>
        <taxon>Bacteroidia</taxon>
        <taxon>Bacteroidales</taxon>
        <taxon>Paludibacteraceae</taxon>
        <taxon>Paludibacter</taxon>
    </lineage>
</organism>
<feature type="transmembrane region" description="Helical" evidence="9">
    <location>
        <begin position="92"/>
        <end position="114"/>
    </location>
</feature>
<reference key="1">
    <citation type="submission" date="2010-11" db="EMBL/GenBank/DDBJ databases">
        <title>The complete genome of Paludibacter propionicigenes DSM 17365.</title>
        <authorList>
            <consortium name="US DOE Joint Genome Institute (JGI-PGF)"/>
            <person name="Lucas S."/>
            <person name="Copeland A."/>
            <person name="Lapidus A."/>
            <person name="Bruce D."/>
            <person name="Goodwin L."/>
            <person name="Pitluck S."/>
            <person name="Kyrpides N."/>
            <person name="Mavromatis K."/>
            <person name="Ivanova N."/>
            <person name="Munk A.C."/>
            <person name="Brettin T."/>
            <person name="Detter J.C."/>
            <person name="Han C."/>
            <person name="Tapia R."/>
            <person name="Land M."/>
            <person name="Hauser L."/>
            <person name="Markowitz V."/>
            <person name="Cheng J.-F."/>
            <person name="Hugenholtz P."/>
            <person name="Woyke T."/>
            <person name="Wu D."/>
            <person name="Gronow S."/>
            <person name="Wellnitz S."/>
            <person name="Brambilla E."/>
            <person name="Klenk H.-P."/>
            <person name="Eisen J.A."/>
        </authorList>
    </citation>
    <scope>NUCLEOTIDE SEQUENCE</scope>
    <source>
        <strain>WB4</strain>
    </source>
</reference>
<evidence type="ECO:0000256" key="8">
    <source>
        <dbReference type="PIRSR" id="PIRSR005091-3"/>
    </source>
</evidence>